<dbReference type="Gene3D" id="3.40.50.720">
    <property type="entry name" value="NAD(P)-binding Rossmann-like Domain"/>
    <property type="match status" value="1"/>
</dbReference>
<keyword evidence="4" id="KW-1185">Reference proteome</keyword>
<dbReference type="PANTHER" id="PTHR43477:SF1">
    <property type="entry name" value="DIHYDROANTICAPSIN 7-DEHYDROGENASE"/>
    <property type="match status" value="1"/>
</dbReference>
<organism evidence="3 4">
    <name type="scientific">Halalkalibaculum roseum</name>
    <dbReference type="NCBI Taxonomy" id="2709311"/>
    <lineage>
        <taxon>Bacteria</taxon>
        <taxon>Pseudomonadati</taxon>
        <taxon>Balneolota</taxon>
        <taxon>Balneolia</taxon>
        <taxon>Balneolales</taxon>
        <taxon>Balneolaceae</taxon>
        <taxon>Halalkalibaculum</taxon>
    </lineage>
</organism>
<evidence type="ECO:0000313" key="4">
    <source>
        <dbReference type="Proteomes" id="UP000473278"/>
    </source>
</evidence>
<reference evidence="3 4" key="1">
    <citation type="submission" date="2020-02" db="EMBL/GenBank/DDBJ databases">
        <title>Balneolaceae bacterium YR4-1, complete genome.</title>
        <authorList>
            <person name="Li Y."/>
            <person name="Wu S."/>
        </authorList>
    </citation>
    <scope>NUCLEOTIDE SEQUENCE [LARGE SCALE GENOMIC DNA]</scope>
    <source>
        <strain evidence="3 4">YR4-1</strain>
    </source>
</reference>
<proteinExistence type="inferred from homology"/>
<dbReference type="SUPFAM" id="SSF51735">
    <property type="entry name" value="NAD(P)-binding Rossmann-fold domains"/>
    <property type="match status" value="1"/>
</dbReference>
<evidence type="ECO:0000256" key="2">
    <source>
        <dbReference type="ARBA" id="ARBA00023002"/>
    </source>
</evidence>
<dbReference type="InterPro" id="IPR002347">
    <property type="entry name" value="SDR_fam"/>
</dbReference>
<evidence type="ECO:0000313" key="3">
    <source>
        <dbReference type="EMBL" id="NGP76435.1"/>
    </source>
</evidence>
<dbReference type="RefSeq" id="WP_165140781.1">
    <property type="nucleotide sequence ID" value="NZ_JAALLT010000002.1"/>
</dbReference>
<dbReference type="EMBL" id="JAALLT010000002">
    <property type="protein sequence ID" value="NGP76435.1"/>
    <property type="molecule type" value="Genomic_DNA"/>
</dbReference>
<dbReference type="Proteomes" id="UP000473278">
    <property type="component" value="Unassembled WGS sequence"/>
</dbReference>
<dbReference type="NCBIfam" id="NF005754">
    <property type="entry name" value="PRK07578.1"/>
    <property type="match status" value="1"/>
</dbReference>
<comment type="similarity">
    <text evidence="1">Belongs to the short-chain dehydrogenases/reductases (SDR) family.</text>
</comment>
<keyword evidence="2" id="KW-0560">Oxidoreductase</keyword>
<dbReference type="PANTHER" id="PTHR43477">
    <property type="entry name" value="DIHYDROANTICAPSIN 7-DEHYDROGENASE"/>
    <property type="match status" value="1"/>
</dbReference>
<protein>
    <submittedName>
        <fullName evidence="3">Short chain dehydrogenase</fullName>
    </submittedName>
</protein>
<evidence type="ECO:0000256" key="1">
    <source>
        <dbReference type="ARBA" id="ARBA00006484"/>
    </source>
</evidence>
<dbReference type="InterPro" id="IPR036291">
    <property type="entry name" value="NAD(P)-bd_dom_sf"/>
</dbReference>
<dbReference type="InterPro" id="IPR051122">
    <property type="entry name" value="SDR_DHRS6-like"/>
</dbReference>
<gene>
    <name evidence="3" type="ORF">G3570_07315</name>
</gene>
<dbReference type="CDD" id="cd11731">
    <property type="entry name" value="Lin1944_like_SDR_c"/>
    <property type="match status" value="1"/>
</dbReference>
<comment type="caution">
    <text evidence="3">The sequence shown here is derived from an EMBL/GenBank/DDBJ whole genome shotgun (WGS) entry which is preliminary data.</text>
</comment>
<dbReference type="AlphaFoldDB" id="A0A6M1T357"/>
<sequence>MKVAVIGATGTIGQAVSTLLENEGHEVIKSSRNNEPKINIDRPGSIDEFYDQIDNVDAVICAAGIANFGALQELTDQQIQRGIQSKLMGQVNLVRKGIEHLNEGGVFILTSGMLASKPWPKTSAVAMVNAGLEGFTRAAALDLPDNKRICIVSPPLISETAKKMGRDSDPWPDADKVAQTYLSTLNSDANGEVIYVPGYEY</sequence>
<accession>A0A6M1T357</accession>
<dbReference type="GO" id="GO:0016491">
    <property type="term" value="F:oxidoreductase activity"/>
    <property type="evidence" value="ECO:0007669"/>
    <property type="project" value="UniProtKB-KW"/>
</dbReference>
<name>A0A6M1T357_9BACT</name>
<dbReference type="Pfam" id="PF13561">
    <property type="entry name" value="adh_short_C2"/>
    <property type="match status" value="1"/>
</dbReference>